<name>A0A1I3WIA8_9GAMM</name>
<evidence type="ECO:0000313" key="7">
    <source>
        <dbReference type="EMBL" id="SFK06211.1"/>
    </source>
</evidence>
<keyword evidence="8" id="KW-1185">Reference proteome</keyword>
<evidence type="ECO:0000259" key="6">
    <source>
        <dbReference type="PROSITE" id="PS51123"/>
    </source>
</evidence>
<dbReference type="InterPro" id="IPR006664">
    <property type="entry name" value="OMP_bac"/>
</dbReference>
<accession>A0A1I3WIA8</accession>
<keyword evidence="3" id="KW-0998">Cell outer membrane</keyword>
<dbReference type="InterPro" id="IPR050330">
    <property type="entry name" value="Bact_OuterMem_StrucFunc"/>
</dbReference>
<dbReference type="InterPro" id="IPR036737">
    <property type="entry name" value="OmpA-like_sf"/>
</dbReference>
<dbReference type="InterPro" id="IPR006665">
    <property type="entry name" value="OmpA-like"/>
</dbReference>
<dbReference type="SUPFAM" id="SSF103088">
    <property type="entry name" value="OmpA-like"/>
    <property type="match status" value="1"/>
</dbReference>
<dbReference type="RefSeq" id="WP_091712023.1">
    <property type="nucleotide sequence ID" value="NZ_FOSH01000004.1"/>
</dbReference>
<dbReference type="Pfam" id="PF00691">
    <property type="entry name" value="OmpA"/>
    <property type="match status" value="1"/>
</dbReference>
<dbReference type="PANTHER" id="PTHR30329:SF21">
    <property type="entry name" value="LIPOPROTEIN YIAD-RELATED"/>
    <property type="match status" value="1"/>
</dbReference>
<dbReference type="Proteomes" id="UP000198924">
    <property type="component" value="Unassembled WGS sequence"/>
</dbReference>
<evidence type="ECO:0000256" key="3">
    <source>
        <dbReference type="ARBA" id="ARBA00023237"/>
    </source>
</evidence>
<dbReference type="PROSITE" id="PS51257">
    <property type="entry name" value="PROKAR_LIPOPROTEIN"/>
    <property type="match status" value="1"/>
</dbReference>
<protein>
    <submittedName>
        <fullName evidence="7">OmpA family protein</fullName>
    </submittedName>
</protein>
<dbReference type="PRINTS" id="PR01021">
    <property type="entry name" value="OMPADOMAIN"/>
</dbReference>
<keyword evidence="5" id="KW-0732">Signal</keyword>
<dbReference type="Gene3D" id="3.30.1330.60">
    <property type="entry name" value="OmpA-like domain"/>
    <property type="match status" value="1"/>
</dbReference>
<dbReference type="EMBL" id="FOSH01000004">
    <property type="protein sequence ID" value="SFK06211.1"/>
    <property type="molecule type" value="Genomic_DNA"/>
</dbReference>
<gene>
    <name evidence="7" type="ORF">SAMN04488079_104185</name>
</gene>
<evidence type="ECO:0000256" key="4">
    <source>
        <dbReference type="PROSITE-ProRule" id="PRU00473"/>
    </source>
</evidence>
<evidence type="ECO:0000256" key="2">
    <source>
        <dbReference type="ARBA" id="ARBA00023136"/>
    </source>
</evidence>
<reference evidence="8" key="1">
    <citation type="submission" date="2016-10" db="EMBL/GenBank/DDBJ databases">
        <authorList>
            <person name="Varghese N."/>
            <person name="Submissions S."/>
        </authorList>
    </citation>
    <scope>NUCLEOTIDE SEQUENCE [LARGE SCALE GENOMIC DNA]</scope>
    <source>
        <strain evidence="8">DSM 11578</strain>
    </source>
</reference>
<sequence>MSIGSRLVMTSLFSLVLSACSTIHNAIGPDTPRSDLRESLEAPLTVSDAGSPFCHEEMVVTTTPKVIRTPPPYHATLYFDLDKTTFTPDSLRESIKVYKAILERRDRHIEVVGYTDTLASPQYNDKLSERRAEKVTQDLINAGVDATHISTAGKGETLLKVPTPDETEEVGNRRVEIDVR</sequence>
<feature type="domain" description="OmpA-like" evidence="6">
    <location>
        <begin position="66"/>
        <end position="180"/>
    </location>
</feature>
<dbReference type="AlphaFoldDB" id="A0A1I3WIA8"/>
<dbReference type="PANTHER" id="PTHR30329">
    <property type="entry name" value="STATOR ELEMENT OF FLAGELLAR MOTOR COMPLEX"/>
    <property type="match status" value="1"/>
</dbReference>
<evidence type="ECO:0000313" key="8">
    <source>
        <dbReference type="Proteomes" id="UP000198924"/>
    </source>
</evidence>
<dbReference type="GO" id="GO:0009279">
    <property type="term" value="C:cell outer membrane"/>
    <property type="evidence" value="ECO:0007669"/>
    <property type="project" value="UniProtKB-SubCell"/>
</dbReference>
<evidence type="ECO:0000256" key="1">
    <source>
        <dbReference type="ARBA" id="ARBA00004442"/>
    </source>
</evidence>
<feature type="chain" id="PRO_5011744851" evidence="5">
    <location>
        <begin position="27"/>
        <end position="180"/>
    </location>
</feature>
<dbReference type="STRING" id="45496.SAMN04488079_104185"/>
<keyword evidence="2 4" id="KW-0472">Membrane</keyword>
<proteinExistence type="predicted"/>
<dbReference type="CDD" id="cd07185">
    <property type="entry name" value="OmpA_C-like"/>
    <property type="match status" value="1"/>
</dbReference>
<comment type="subcellular location">
    <subcellularLocation>
        <location evidence="1">Cell outer membrane</location>
    </subcellularLocation>
</comment>
<evidence type="ECO:0000256" key="5">
    <source>
        <dbReference type="SAM" id="SignalP"/>
    </source>
</evidence>
<feature type="signal peptide" evidence="5">
    <location>
        <begin position="1"/>
        <end position="26"/>
    </location>
</feature>
<dbReference type="PROSITE" id="PS51123">
    <property type="entry name" value="OMPA_2"/>
    <property type="match status" value="1"/>
</dbReference>
<dbReference type="OrthoDB" id="6195779at2"/>
<organism evidence="7 8">
    <name type="scientific">Methylophaga sulfidovorans</name>
    <dbReference type="NCBI Taxonomy" id="45496"/>
    <lineage>
        <taxon>Bacteria</taxon>
        <taxon>Pseudomonadati</taxon>
        <taxon>Pseudomonadota</taxon>
        <taxon>Gammaproteobacteria</taxon>
        <taxon>Thiotrichales</taxon>
        <taxon>Piscirickettsiaceae</taxon>
        <taxon>Methylophaga</taxon>
    </lineage>
</organism>